<name>A0A0P7ZE32_9CYAN</name>
<evidence type="ECO:0000313" key="2">
    <source>
        <dbReference type="Proteomes" id="UP000050465"/>
    </source>
</evidence>
<sequence length="97" mass="10732">MIAIRTAAATVSMAMVECAFGRCAIAPQMLTTGKLTVNAYTQESTADLKNIWPNTRVNHNRAAHKIETLQRRLEGLLGLAYPSKKIGIYRLQISQQT</sequence>
<accession>A0A0P7ZE32</accession>
<evidence type="ECO:0000313" key="1">
    <source>
        <dbReference type="EMBL" id="KPQ32910.1"/>
    </source>
</evidence>
<reference evidence="1 2" key="1">
    <citation type="submission" date="2015-09" db="EMBL/GenBank/DDBJ databases">
        <title>Identification and resolution of microdiversity through metagenomic sequencing of parallel consortia.</title>
        <authorList>
            <person name="Nelson W.C."/>
            <person name="Romine M.F."/>
            <person name="Lindemann S.R."/>
        </authorList>
    </citation>
    <scope>NUCLEOTIDE SEQUENCE [LARGE SCALE GENOMIC DNA]</scope>
    <source>
        <strain evidence="1">Ana</strain>
    </source>
</reference>
<dbReference type="EMBL" id="LJZR01000043">
    <property type="protein sequence ID" value="KPQ32910.1"/>
    <property type="molecule type" value="Genomic_DNA"/>
</dbReference>
<dbReference type="AlphaFoldDB" id="A0A0P7ZE32"/>
<organism evidence="1 2">
    <name type="scientific">Phormidesmis priestleyi Ana</name>
    <dbReference type="NCBI Taxonomy" id="1666911"/>
    <lineage>
        <taxon>Bacteria</taxon>
        <taxon>Bacillati</taxon>
        <taxon>Cyanobacteriota</taxon>
        <taxon>Cyanophyceae</taxon>
        <taxon>Leptolyngbyales</taxon>
        <taxon>Leptolyngbyaceae</taxon>
        <taxon>Phormidesmis</taxon>
    </lineage>
</organism>
<protein>
    <submittedName>
        <fullName evidence="1">Uncharacterized protein</fullName>
    </submittedName>
</protein>
<comment type="caution">
    <text evidence="1">The sequence shown here is derived from an EMBL/GenBank/DDBJ whole genome shotgun (WGS) entry which is preliminary data.</text>
</comment>
<proteinExistence type="predicted"/>
<dbReference type="Proteomes" id="UP000050465">
    <property type="component" value="Unassembled WGS sequence"/>
</dbReference>
<gene>
    <name evidence="1" type="ORF">HLUCCA11_20270</name>
</gene>